<dbReference type="Gene3D" id="1.10.10.60">
    <property type="entry name" value="Homeodomain-like"/>
    <property type="match status" value="2"/>
</dbReference>
<evidence type="ECO:0000259" key="9">
    <source>
        <dbReference type="PROSITE" id="PS01124"/>
    </source>
</evidence>
<keyword evidence="4" id="KW-0805">Transcription regulation</keyword>
<evidence type="ECO:0000259" key="11">
    <source>
        <dbReference type="PROSITE" id="PS50110"/>
    </source>
</evidence>
<dbReference type="PROSITE" id="PS50110">
    <property type="entry name" value="RESPONSE_REGULATORY"/>
    <property type="match status" value="1"/>
</dbReference>
<protein>
    <recommendedName>
        <fullName evidence="2">histidine kinase</fullName>
        <ecNumber evidence="2">2.7.13.3</ecNumber>
    </recommendedName>
</protein>
<dbReference type="SMART" id="SM00342">
    <property type="entry name" value="HTH_ARAC"/>
    <property type="match status" value="1"/>
</dbReference>
<keyword evidence="8" id="KW-0812">Transmembrane</keyword>
<dbReference type="CDD" id="cd00082">
    <property type="entry name" value="HisKA"/>
    <property type="match status" value="1"/>
</dbReference>
<dbReference type="InterPro" id="IPR015943">
    <property type="entry name" value="WD40/YVTN_repeat-like_dom_sf"/>
</dbReference>
<dbReference type="GO" id="GO:0000155">
    <property type="term" value="F:phosphorelay sensor kinase activity"/>
    <property type="evidence" value="ECO:0007669"/>
    <property type="project" value="InterPro"/>
</dbReference>
<dbReference type="InterPro" id="IPR001789">
    <property type="entry name" value="Sig_transdc_resp-reg_receiver"/>
</dbReference>
<proteinExistence type="predicted"/>
<organism evidence="12 13">
    <name type="scientific">Candidatus Phocaeicola faecigallinarum</name>
    <dbReference type="NCBI Taxonomy" id="2838732"/>
    <lineage>
        <taxon>Bacteria</taxon>
        <taxon>Pseudomonadati</taxon>
        <taxon>Bacteroidota</taxon>
        <taxon>Bacteroidia</taxon>
        <taxon>Bacteroidales</taxon>
        <taxon>Bacteroidaceae</taxon>
        <taxon>Phocaeicola</taxon>
    </lineage>
</organism>
<accession>A0A948T962</accession>
<evidence type="ECO:0000313" key="12">
    <source>
        <dbReference type="EMBL" id="MBU3836725.1"/>
    </source>
</evidence>
<feature type="domain" description="Histidine kinase" evidence="10">
    <location>
        <begin position="753"/>
        <end position="969"/>
    </location>
</feature>
<dbReference type="InterPro" id="IPR003594">
    <property type="entry name" value="HATPase_dom"/>
</dbReference>
<comment type="caution">
    <text evidence="12">The sequence shown here is derived from an EMBL/GenBank/DDBJ whole genome shotgun (WGS) entry which is preliminary data.</text>
</comment>
<evidence type="ECO:0000256" key="4">
    <source>
        <dbReference type="ARBA" id="ARBA00023015"/>
    </source>
</evidence>
<dbReference type="CDD" id="cd00075">
    <property type="entry name" value="HATPase"/>
    <property type="match status" value="1"/>
</dbReference>
<dbReference type="SUPFAM" id="SSF63829">
    <property type="entry name" value="Calcium-dependent phosphotriesterase"/>
    <property type="match status" value="2"/>
</dbReference>
<dbReference type="PROSITE" id="PS01124">
    <property type="entry name" value="HTH_ARAC_FAMILY_2"/>
    <property type="match status" value="1"/>
</dbReference>
<dbReference type="SUPFAM" id="SSF50998">
    <property type="entry name" value="Quinoprotein alcohol dehydrogenase-like"/>
    <property type="match status" value="1"/>
</dbReference>
<dbReference type="InterPro" id="IPR018060">
    <property type="entry name" value="HTH_AraC"/>
</dbReference>
<keyword evidence="6" id="KW-0804">Transcription</keyword>
<evidence type="ECO:0000256" key="8">
    <source>
        <dbReference type="SAM" id="Phobius"/>
    </source>
</evidence>
<dbReference type="SMART" id="SM00448">
    <property type="entry name" value="REC"/>
    <property type="match status" value="1"/>
</dbReference>
<evidence type="ECO:0000256" key="6">
    <source>
        <dbReference type="ARBA" id="ARBA00023163"/>
    </source>
</evidence>
<evidence type="ECO:0000256" key="3">
    <source>
        <dbReference type="ARBA" id="ARBA00022553"/>
    </source>
</evidence>
<dbReference type="GO" id="GO:0003700">
    <property type="term" value="F:DNA-binding transcription factor activity"/>
    <property type="evidence" value="ECO:0007669"/>
    <property type="project" value="InterPro"/>
</dbReference>
<gene>
    <name evidence="12" type="ORF">H9777_00030</name>
</gene>
<keyword evidence="5" id="KW-0238">DNA-binding</keyword>
<dbReference type="EC" id="2.7.13.3" evidence="2"/>
<dbReference type="InterPro" id="IPR004358">
    <property type="entry name" value="Sig_transdc_His_kin-like_C"/>
</dbReference>
<dbReference type="PANTHER" id="PTHR43547">
    <property type="entry name" value="TWO-COMPONENT HISTIDINE KINASE"/>
    <property type="match status" value="1"/>
</dbReference>
<reference evidence="12" key="1">
    <citation type="journal article" date="2021" name="PeerJ">
        <title>Extensive microbial diversity within the chicken gut microbiome revealed by metagenomics and culture.</title>
        <authorList>
            <person name="Gilroy R."/>
            <person name="Ravi A."/>
            <person name="Getino M."/>
            <person name="Pursley I."/>
            <person name="Horton D.L."/>
            <person name="Alikhan N.F."/>
            <person name="Baker D."/>
            <person name="Gharbi K."/>
            <person name="Hall N."/>
            <person name="Watson M."/>
            <person name="Adriaenssens E.M."/>
            <person name="Foster-Nyarko E."/>
            <person name="Jarju S."/>
            <person name="Secka A."/>
            <person name="Antonio M."/>
            <person name="Oren A."/>
            <person name="Chaudhuri R.R."/>
            <person name="La Ragione R."/>
            <person name="Hildebrand F."/>
            <person name="Pallen M.J."/>
        </authorList>
    </citation>
    <scope>NUCLEOTIDE SEQUENCE</scope>
    <source>
        <strain evidence="12">G4-2901</strain>
    </source>
</reference>
<dbReference type="InterPro" id="IPR036890">
    <property type="entry name" value="HATPase_C_sf"/>
</dbReference>
<dbReference type="Gene3D" id="2.60.40.10">
    <property type="entry name" value="Immunoglobulins"/>
    <property type="match status" value="1"/>
</dbReference>
<dbReference type="PANTHER" id="PTHR43547:SF2">
    <property type="entry name" value="HYBRID SIGNAL TRANSDUCTION HISTIDINE KINASE C"/>
    <property type="match status" value="1"/>
</dbReference>
<dbReference type="Pfam" id="PF02518">
    <property type="entry name" value="HATPase_c"/>
    <property type="match status" value="1"/>
</dbReference>
<dbReference type="SUPFAM" id="SSF46689">
    <property type="entry name" value="Homeodomain-like"/>
    <property type="match status" value="1"/>
</dbReference>
<dbReference type="InterPro" id="IPR018062">
    <property type="entry name" value="HTH_AraC-typ_CS"/>
</dbReference>
<dbReference type="Gene3D" id="2.130.10.10">
    <property type="entry name" value="YVTN repeat-like/Quinoprotein amine dehydrogenase"/>
    <property type="match status" value="2"/>
</dbReference>
<dbReference type="Gene3D" id="1.10.287.130">
    <property type="match status" value="1"/>
</dbReference>
<dbReference type="Pfam" id="PF00512">
    <property type="entry name" value="HisKA"/>
    <property type="match status" value="1"/>
</dbReference>
<reference evidence="12" key="2">
    <citation type="submission" date="2021-04" db="EMBL/GenBank/DDBJ databases">
        <authorList>
            <person name="Gilroy R."/>
        </authorList>
    </citation>
    <scope>NUCLEOTIDE SEQUENCE</scope>
    <source>
        <strain evidence="12">G4-2901</strain>
    </source>
</reference>
<dbReference type="GO" id="GO:0043565">
    <property type="term" value="F:sequence-specific DNA binding"/>
    <property type="evidence" value="ECO:0007669"/>
    <property type="project" value="InterPro"/>
</dbReference>
<evidence type="ECO:0000256" key="5">
    <source>
        <dbReference type="ARBA" id="ARBA00023125"/>
    </source>
</evidence>
<feature type="domain" description="HTH araC/xylS-type" evidence="9">
    <location>
        <begin position="1158"/>
        <end position="1257"/>
    </location>
</feature>
<dbReference type="InterPro" id="IPR003661">
    <property type="entry name" value="HisK_dim/P_dom"/>
</dbReference>
<dbReference type="CDD" id="cd17574">
    <property type="entry name" value="REC_OmpR"/>
    <property type="match status" value="1"/>
</dbReference>
<evidence type="ECO:0000259" key="10">
    <source>
        <dbReference type="PROSITE" id="PS50109"/>
    </source>
</evidence>
<dbReference type="Proteomes" id="UP000783796">
    <property type="component" value="Unassembled WGS sequence"/>
</dbReference>
<dbReference type="InterPro" id="IPR009057">
    <property type="entry name" value="Homeodomain-like_sf"/>
</dbReference>
<evidence type="ECO:0000313" key="13">
    <source>
        <dbReference type="Proteomes" id="UP000783796"/>
    </source>
</evidence>
<name>A0A948T962_9BACT</name>
<evidence type="ECO:0000256" key="7">
    <source>
        <dbReference type="PROSITE-ProRule" id="PRU00169"/>
    </source>
</evidence>
<dbReference type="Pfam" id="PF12833">
    <property type="entry name" value="HTH_18"/>
    <property type="match status" value="1"/>
</dbReference>
<sequence length="1260" mass="143898">MWIGTTNGIYRYDGAEYKRYEVSVNGIFRSCNVKAIFVDKDNDLWFVSNFGVGKYYRDIDKFFVSPILWEKSPNIEFNCYTIEDDGIYWGVSNAILKYDFETDRINLFHEFSLDSPFYVKYIKKISKNKILVSDQYEILLLDCEKGEYIRNFIYLPSKASCFHCDNEGNIWVATFNNGLKCFDPNGRLLKSFEKKNDELNSEVILCIEEKDSLLWMGTDGGGINILNKKDDSIRLLEHIPGNANSLPSNSIKSLHIDDYGMVWAGSVRDGIISIQQGKINTYLEVNLGSSYGLSNPSVISLFQEPDCNYIWVGTDGEGINKFDLVNKTFTHYPSTFNTKVASIANYSDDELILSLYLKGFFLFNKKTGAIKKFDMKNKLINNKALFSETTVNIENEGTDNLLFMSDRLFRYNKRTGKVKEIKIENKEQHFGFFLLAGRDDKNVFLYDDYAVYRLENYSDTLVRILHIPSEMIAKTSLDNEKCLWLATNKGFSKFNINSGTRSIITDDILHDISSIVPDNNGTIWIGEKNRLYAYLKKENSFAVLGSSEGAIDNEYLKKSNLLASNGSVFMGGARGLLVVDRDFKIEAKEIPEIKITEIKIDGVQHVVKDDTNIEHLEMAWDSKSLELSVMSLERDILRPKNFRFEIIGSNSMVVKSSSPILRLNSLLPGKNSIYVSCSTRKGLWTRPVELLTVDVLPPWYRTWWFMLGCVFLACSLVIIIFFSILRRKNNVIKMALKEHEMKVYEEKVRFLINMSHELRTPLTLIHAPLKRILQNMKNDDVNFVALSKIYRQSGRMKKLLNMVLDLRKMEMGENIVHLGEYDLNSWVKSVVDDFVSEGEAMGINIYTEFDSNIGKAVFDKEKIEIVLTNLLVNAMKHSEGDSEIIVRTRLIDNTRDIEISVVDRGPGLENLEQNSLFTRFYQGNNEKYGTGIGLSYSKMLVELHNGSIGAMNNTDGCGATFFFCIPVDLQKTEINLEERAYLNEFLVSDNESVTDDDRKMIDFPLENEVLLFVDDSKELQDFVVESLNGRFKTILTASSGVEALNVLSQNMPGIIVSDVMMPEMDGYELCNRIKMNKDMCHIPVILLTARDDEYSKKRGYGVGADTYISKPFDIETLLEAVKGLLRNKKQTKQFYMNFSVVKDMDNQNMGNADEVFIKKLNEVIMDNIANPELDINFISAALGMSRSSFYNKLKSVTDVSGSEYINRIRLENAMNLIKSTDLSFTEISEMSGFASSKYFSTVFKQYIGMTPTQFRSKEKG</sequence>
<dbReference type="PROSITE" id="PS50109">
    <property type="entry name" value="HIS_KIN"/>
    <property type="match status" value="1"/>
</dbReference>
<dbReference type="PRINTS" id="PR00344">
    <property type="entry name" value="BCTRLSENSOR"/>
</dbReference>
<dbReference type="PROSITE" id="PS00041">
    <property type="entry name" value="HTH_ARAC_FAMILY_1"/>
    <property type="match status" value="1"/>
</dbReference>
<dbReference type="SUPFAM" id="SSF47384">
    <property type="entry name" value="Homodimeric domain of signal transducing histidine kinase"/>
    <property type="match status" value="1"/>
</dbReference>
<evidence type="ECO:0000256" key="1">
    <source>
        <dbReference type="ARBA" id="ARBA00000085"/>
    </source>
</evidence>
<keyword evidence="3 7" id="KW-0597">Phosphoprotein</keyword>
<feature type="transmembrane region" description="Helical" evidence="8">
    <location>
        <begin position="703"/>
        <end position="725"/>
    </location>
</feature>
<keyword evidence="8" id="KW-0472">Membrane</keyword>
<dbReference type="InterPro" id="IPR005467">
    <property type="entry name" value="His_kinase_dom"/>
</dbReference>
<dbReference type="InterPro" id="IPR011006">
    <property type="entry name" value="CheY-like_superfamily"/>
</dbReference>
<dbReference type="EMBL" id="JAHLFW010000001">
    <property type="protein sequence ID" value="MBU3836725.1"/>
    <property type="molecule type" value="Genomic_DNA"/>
</dbReference>
<dbReference type="SMART" id="SM00387">
    <property type="entry name" value="HATPase_c"/>
    <property type="match status" value="1"/>
</dbReference>
<dbReference type="SUPFAM" id="SSF52172">
    <property type="entry name" value="CheY-like"/>
    <property type="match status" value="1"/>
</dbReference>
<dbReference type="InterPro" id="IPR036097">
    <property type="entry name" value="HisK_dim/P_sf"/>
</dbReference>
<dbReference type="InterPro" id="IPR013783">
    <property type="entry name" value="Ig-like_fold"/>
</dbReference>
<dbReference type="SMART" id="SM00388">
    <property type="entry name" value="HisKA"/>
    <property type="match status" value="1"/>
</dbReference>
<dbReference type="SUPFAM" id="SSF55874">
    <property type="entry name" value="ATPase domain of HSP90 chaperone/DNA topoisomerase II/histidine kinase"/>
    <property type="match status" value="1"/>
</dbReference>
<feature type="modified residue" description="4-aspartylphosphate" evidence="7">
    <location>
        <position position="1058"/>
    </location>
</feature>
<dbReference type="AlphaFoldDB" id="A0A948T962"/>
<feature type="domain" description="Response regulatory" evidence="11">
    <location>
        <begin position="1009"/>
        <end position="1125"/>
    </location>
</feature>
<keyword evidence="8" id="KW-1133">Transmembrane helix</keyword>
<dbReference type="Gene3D" id="3.30.565.10">
    <property type="entry name" value="Histidine kinase-like ATPase, C-terminal domain"/>
    <property type="match status" value="1"/>
</dbReference>
<comment type="catalytic activity">
    <reaction evidence="1">
        <text>ATP + protein L-histidine = ADP + protein N-phospho-L-histidine.</text>
        <dbReference type="EC" id="2.7.13.3"/>
    </reaction>
</comment>
<dbReference type="Gene3D" id="3.40.50.2300">
    <property type="match status" value="1"/>
</dbReference>
<evidence type="ECO:0000256" key="2">
    <source>
        <dbReference type="ARBA" id="ARBA00012438"/>
    </source>
</evidence>
<dbReference type="InterPro" id="IPR011047">
    <property type="entry name" value="Quinoprotein_ADH-like_sf"/>
</dbReference>
<dbReference type="Pfam" id="PF00072">
    <property type="entry name" value="Response_reg"/>
    <property type="match status" value="1"/>
</dbReference>